<dbReference type="SMART" id="SM00471">
    <property type="entry name" value="HDc"/>
    <property type="match status" value="1"/>
</dbReference>
<name>A0A179D5N0_9BACT</name>
<sequence length="488" mass="55478">MGKDPGGQVGGLLSYLALKESLAEIQNFLQELARRGEVYVTGGAVRDILRGDRVGDLDLTVVDLSPREVAEEAARRLSWALVPLHEEFGVFRVARGSFSLDISGLRPGAMNIEDDLRLRDFSFNALAVPLSKALERSPSEWPLLDPCQGLRDLKAGLIRAISRQNLIDDPLRILRAYRFYALGFGEIEAETRRWLSAERARLSKVARERILYELMLILGRMAGEAFSLMAEDEVLFEIFPEFAEARGVPQPSFHHLDVLGHSLLALARAEEVLRAPGKFFGDPEPFAELLSDPERRIAVKLAALFHDLGKPRTFAVRDRITFYEHEKVGARIFLEMAERLRFKKDLAKRVAHLIRNHMRPFHLLAEKEKGRLTARAKRRLLRDVPEYPDLFVVAMADGLAARGPDKDPDEEEKLAEFFRELHEFYRETLRKVERKRLVTGRDLIEIFGLAPGPIFRKLLEAVEEAQVEGRVKTREEALEYIAGIIDTL</sequence>
<reference evidence="13 14" key="1">
    <citation type="submission" date="2016-04" db="EMBL/GenBank/DDBJ databases">
        <title>Genome analysis of Thermosulfurimonas dismutans, the first thermophilic sulfur-disproportionating bacterium of the phylum Thermodesulfobacteria.</title>
        <authorList>
            <person name="Mardanov A.V."/>
            <person name="Beletsky A.V."/>
            <person name="Kadnikov V.V."/>
            <person name="Slobodkin A.I."/>
            <person name="Ravin N.V."/>
        </authorList>
    </citation>
    <scope>NUCLEOTIDE SEQUENCE [LARGE SCALE GENOMIC DNA]</scope>
    <source>
        <strain evidence="13 14">S95</strain>
    </source>
</reference>
<evidence type="ECO:0000259" key="12">
    <source>
        <dbReference type="SMART" id="SM00471"/>
    </source>
</evidence>
<keyword evidence="3" id="KW-0819">tRNA processing</keyword>
<dbReference type="CDD" id="cd00077">
    <property type="entry name" value="HDc"/>
    <property type="match status" value="1"/>
</dbReference>
<feature type="domain" description="HD/PDEase" evidence="12">
    <location>
        <begin position="254"/>
        <end position="411"/>
    </location>
</feature>
<keyword evidence="9" id="KW-0460">Magnesium</keyword>
<dbReference type="Pfam" id="PF12627">
    <property type="entry name" value="PolyA_pol_RNAbd"/>
    <property type="match status" value="1"/>
</dbReference>
<evidence type="ECO:0000256" key="3">
    <source>
        <dbReference type="ARBA" id="ARBA00022694"/>
    </source>
</evidence>
<keyword evidence="14" id="KW-1185">Reference proteome</keyword>
<comment type="caution">
    <text evidence="13">The sequence shown here is derived from an EMBL/GenBank/DDBJ whole genome shotgun (WGS) entry which is preliminary data.</text>
</comment>
<proteinExistence type="inferred from homology"/>
<dbReference type="AlphaFoldDB" id="A0A179D5N0"/>
<dbReference type="NCBIfam" id="TIGR00277">
    <property type="entry name" value="HDIG"/>
    <property type="match status" value="1"/>
</dbReference>
<dbReference type="InterPro" id="IPR032828">
    <property type="entry name" value="PolyA_RNA-bd"/>
</dbReference>
<comment type="cofactor">
    <cofactor evidence="1">
        <name>Mg(2+)</name>
        <dbReference type="ChEBI" id="CHEBI:18420"/>
    </cofactor>
</comment>
<dbReference type="InterPro" id="IPR050124">
    <property type="entry name" value="tRNA_CCA-adding_enzyme"/>
</dbReference>
<keyword evidence="4 13" id="KW-0548">Nucleotidyltransferase</keyword>
<protein>
    <submittedName>
        <fullName evidence="13">tRNA nucleotidyltransferase, CC-adding</fullName>
        <ecNumber evidence="13">2.7.7.72</ecNumber>
    </submittedName>
</protein>
<evidence type="ECO:0000256" key="2">
    <source>
        <dbReference type="ARBA" id="ARBA00022679"/>
    </source>
</evidence>
<dbReference type="PANTHER" id="PTHR47545">
    <property type="entry name" value="MULTIFUNCTIONAL CCA PROTEIN"/>
    <property type="match status" value="1"/>
</dbReference>
<evidence type="ECO:0000256" key="7">
    <source>
        <dbReference type="ARBA" id="ARBA00022800"/>
    </source>
</evidence>
<keyword evidence="5" id="KW-0479">Metal-binding</keyword>
<dbReference type="InterPro" id="IPR006675">
    <property type="entry name" value="HDIG_dom"/>
</dbReference>
<dbReference type="RefSeq" id="WP_161939468.1">
    <property type="nucleotide sequence ID" value="NZ_LWLG01000003.1"/>
</dbReference>
<keyword evidence="10 11" id="KW-0694">RNA-binding</keyword>
<organism evidence="13 14">
    <name type="scientific">Thermosulfurimonas dismutans</name>
    <dbReference type="NCBI Taxonomy" id="999894"/>
    <lineage>
        <taxon>Bacteria</taxon>
        <taxon>Pseudomonadati</taxon>
        <taxon>Thermodesulfobacteriota</taxon>
        <taxon>Thermodesulfobacteria</taxon>
        <taxon>Thermodesulfobacteriales</taxon>
        <taxon>Thermodesulfobacteriaceae</taxon>
        <taxon>Thermosulfurimonas</taxon>
    </lineage>
</organism>
<dbReference type="GO" id="GO:0046872">
    <property type="term" value="F:metal ion binding"/>
    <property type="evidence" value="ECO:0007669"/>
    <property type="project" value="UniProtKB-KW"/>
</dbReference>
<dbReference type="GO" id="GO:0003723">
    <property type="term" value="F:RNA binding"/>
    <property type="evidence" value="ECO:0007669"/>
    <property type="project" value="UniProtKB-KW"/>
</dbReference>
<evidence type="ECO:0000313" key="14">
    <source>
        <dbReference type="Proteomes" id="UP000078390"/>
    </source>
</evidence>
<dbReference type="InterPro" id="IPR003607">
    <property type="entry name" value="HD/PDEase_dom"/>
</dbReference>
<keyword evidence="8" id="KW-0067">ATP-binding</keyword>
<dbReference type="Pfam" id="PF01743">
    <property type="entry name" value="PolyA_pol"/>
    <property type="match status" value="1"/>
</dbReference>
<keyword evidence="6" id="KW-0547">Nucleotide-binding</keyword>
<evidence type="ECO:0000256" key="5">
    <source>
        <dbReference type="ARBA" id="ARBA00022723"/>
    </source>
</evidence>
<evidence type="ECO:0000256" key="10">
    <source>
        <dbReference type="ARBA" id="ARBA00022884"/>
    </source>
</evidence>
<dbReference type="EMBL" id="LWLG01000003">
    <property type="protein sequence ID" value="OAQ21091.1"/>
    <property type="molecule type" value="Genomic_DNA"/>
</dbReference>
<evidence type="ECO:0000313" key="13">
    <source>
        <dbReference type="EMBL" id="OAQ21091.1"/>
    </source>
</evidence>
<dbReference type="GO" id="GO:0008033">
    <property type="term" value="P:tRNA processing"/>
    <property type="evidence" value="ECO:0007669"/>
    <property type="project" value="UniProtKB-KW"/>
</dbReference>
<dbReference type="Pfam" id="PF13735">
    <property type="entry name" value="tRNA_NucTran2_2"/>
    <property type="match status" value="1"/>
</dbReference>
<gene>
    <name evidence="13" type="ORF">TDIS_0743</name>
</gene>
<dbReference type="SUPFAM" id="SSF81301">
    <property type="entry name" value="Nucleotidyltransferase"/>
    <property type="match status" value="1"/>
</dbReference>
<dbReference type="GO" id="GO:0042245">
    <property type="term" value="P:RNA repair"/>
    <property type="evidence" value="ECO:0007669"/>
    <property type="project" value="UniProtKB-KW"/>
</dbReference>
<dbReference type="InterPro" id="IPR043519">
    <property type="entry name" value="NT_sf"/>
</dbReference>
<dbReference type="InterPro" id="IPR006674">
    <property type="entry name" value="HD_domain"/>
</dbReference>
<accession>A0A179D5N0</accession>
<evidence type="ECO:0000256" key="6">
    <source>
        <dbReference type="ARBA" id="ARBA00022741"/>
    </source>
</evidence>
<comment type="similarity">
    <text evidence="11">Belongs to the tRNA nucleotidyltransferase/poly(A) polymerase family.</text>
</comment>
<dbReference type="Gene3D" id="1.10.3090.10">
    <property type="entry name" value="cca-adding enzyme, domain 2"/>
    <property type="match status" value="1"/>
</dbReference>
<dbReference type="GO" id="GO:0005524">
    <property type="term" value="F:ATP binding"/>
    <property type="evidence" value="ECO:0007669"/>
    <property type="project" value="UniProtKB-KW"/>
</dbReference>
<evidence type="ECO:0000256" key="11">
    <source>
        <dbReference type="RuleBase" id="RU003953"/>
    </source>
</evidence>
<dbReference type="Proteomes" id="UP000078390">
    <property type="component" value="Unassembled WGS sequence"/>
</dbReference>
<dbReference type="EC" id="2.7.7.72" evidence="13"/>
<dbReference type="SUPFAM" id="SSF81891">
    <property type="entry name" value="Poly A polymerase C-terminal region-like"/>
    <property type="match status" value="1"/>
</dbReference>
<dbReference type="PANTHER" id="PTHR47545:SF1">
    <property type="entry name" value="MULTIFUNCTIONAL CCA PROTEIN"/>
    <property type="match status" value="1"/>
</dbReference>
<dbReference type="Gene3D" id="3.30.460.10">
    <property type="entry name" value="Beta Polymerase, domain 2"/>
    <property type="match status" value="1"/>
</dbReference>
<evidence type="ECO:0000256" key="1">
    <source>
        <dbReference type="ARBA" id="ARBA00001946"/>
    </source>
</evidence>
<dbReference type="GO" id="GO:0004810">
    <property type="term" value="F:CCA tRNA nucleotidyltransferase activity"/>
    <property type="evidence" value="ECO:0007669"/>
    <property type="project" value="UniProtKB-EC"/>
</dbReference>
<evidence type="ECO:0000256" key="8">
    <source>
        <dbReference type="ARBA" id="ARBA00022840"/>
    </source>
</evidence>
<keyword evidence="2 11" id="KW-0808">Transferase</keyword>
<dbReference type="STRING" id="999894.TDIS_0743"/>
<evidence type="ECO:0000256" key="4">
    <source>
        <dbReference type="ARBA" id="ARBA00022695"/>
    </source>
</evidence>
<dbReference type="Pfam" id="PF01966">
    <property type="entry name" value="HD"/>
    <property type="match status" value="1"/>
</dbReference>
<dbReference type="InterPro" id="IPR032810">
    <property type="entry name" value="CCA-adding_enz_C"/>
</dbReference>
<dbReference type="Gene3D" id="1.10.246.80">
    <property type="match status" value="1"/>
</dbReference>
<dbReference type="InterPro" id="IPR002646">
    <property type="entry name" value="PolA_pol_head_dom"/>
</dbReference>
<keyword evidence="7" id="KW-0692">RNA repair</keyword>
<evidence type="ECO:0000256" key="9">
    <source>
        <dbReference type="ARBA" id="ARBA00022842"/>
    </source>
</evidence>